<reference evidence="6 7" key="1">
    <citation type="journal article" date="2011" name="Proc. Natl. Acad. Sci. U.S.A.">
        <title>Evolutionary erosion of yeast sex chromosomes by mating-type switching accidents.</title>
        <authorList>
            <person name="Gordon J.L."/>
            <person name="Armisen D."/>
            <person name="Proux-Wera E."/>
            <person name="Oheigeartaigh S.S."/>
            <person name="Byrne K.P."/>
            <person name="Wolfe K.H."/>
        </authorList>
    </citation>
    <scope>NUCLEOTIDE SEQUENCE [LARGE SCALE GENOMIC DNA]</scope>
    <source>
        <strain evidence="7">ATCC 76901 / BCRC 22586 / CBS 4309 / NBRC 1992 / NRRL Y-12630</strain>
    </source>
</reference>
<comment type="subcellular location">
    <subcellularLocation>
        <location evidence="1">Cytoplasm</location>
    </subcellularLocation>
</comment>
<dbReference type="AlphaFoldDB" id="G0VBN7"/>
<dbReference type="InterPro" id="IPR051385">
    <property type="entry name" value="Ceramide-binding_SVF1"/>
</dbReference>
<dbReference type="InterPro" id="IPR013931">
    <property type="entry name" value="Svf1-like_N"/>
</dbReference>
<keyword evidence="3" id="KW-0963">Cytoplasm</keyword>
<dbReference type="PANTHER" id="PTHR47107">
    <property type="entry name" value="SVF1-LIKE PROTEIN YDR222W-RELATED"/>
    <property type="match status" value="1"/>
</dbReference>
<dbReference type="RefSeq" id="XP_003674737.1">
    <property type="nucleotide sequence ID" value="XM_003674689.1"/>
</dbReference>
<accession>G0VBN7</accession>
<evidence type="ECO:0000313" key="6">
    <source>
        <dbReference type="EMBL" id="CCC68363.1"/>
    </source>
</evidence>
<comment type="similarity">
    <text evidence="2">Belongs to the SVF1 family.</text>
</comment>
<dbReference type="GO" id="GO:0005737">
    <property type="term" value="C:cytoplasm"/>
    <property type="evidence" value="ECO:0007669"/>
    <property type="project" value="UniProtKB-SubCell"/>
</dbReference>
<dbReference type="HOGENOM" id="CLU_030205_0_0_1"/>
<organism evidence="6 7">
    <name type="scientific">Naumovozyma castellii</name>
    <name type="common">Yeast</name>
    <name type="synonym">Saccharomyces castellii</name>
    <dbReference type="NCBI Taxonomy" id="27288"/>
    <lineage>
        <taxon>Eukaryota</taxon>
        <taxon>Fungi</taxon>
        <taxon>Dikarya</taxon>
        <taxon>Ascomycota</taxon>
        <taxon>Saccharomycotina</taxon>
        <taxon>Saccharomycetes</taxon>
        <taxon>Saccharomycetales</taxon>
        <taxon>Saccharomycetaceae</taxon>
        <taxon>Naumovozyma</taxon>
    </lineage>
</organism>
<sequence length="416" mass="47560">MPTAKGEKTKFLPVKPVDPNIPMGQQNDNFSVINDYTGLEIYCATTNHQTKKSRSFFTSMDPSVSVVTRVETETLYFTNLEENICGFIQVLYSKVMGGIYKGFQLNFKMFNAIEVEGAEKTNIWESVKIDNVKEFEKFKLVSKMVNFQILPYENEENSEIIAQLLINVDLPSGSTTTNLRADFKVDLYQGYKLYPDGTSYFLDKSVRKNENTDGITSKRLLRHVFVPRGQGFGTISYIDKKTKKSYDFDFAGVPVCYLDALQGLVPNKAASRWNFMTFQGPSYSVLCLEYTTTASYNHQKVTMWSISKDKKIVSIGSQLNNDSIIKFNSTIKDPENGWSFPQSIEFNFSDMPLYRWSEDKLHLVNRYDILGELPQIVKNIASEIEGVRPYLYQYCQRSSFQGEEGVSIVECTFISE</sequence>
<evidence type="ECO:0000313" key="7">
    <source>
        <dbReference type="Proteomes" id="UP000001640"/>
    </source>
</evidence>
<evidence type="ECO:0000256" key="2">
    <source>
        <dbReference type="ARBA" id="ARBA00009069"/>
    </source>
</evidence>
<dbReference type="Pfam" id="PF17187">
    <property type="entry name" value="Svf1_C"/>
    <property type="match status" value="1"/>
</dbReference>
<dbReference type="InParanoid" id="G0VBN7"/>
<dbReference type="GO" id="GO:0006979">
    <property type="term" value="P:response to oxidative stress"/>
    <property type="evidence" value="ECO:0007669"/>
    <property type="project" value="InterPro"/>
</dbReference>
<dbReference type="EMBL" id="HE576753">
    <property type="protein sequence ID" value="CCC68363.1"/>
    <property type="molecule type" value="Genomic_DNA"/>
</dbReference>
<protein>
    <recommendedName>
        <fullName evidence="8">Svf1-like C-terminal domain-containing protein</fullName>
    </recommendedName>
</protein>
<reference key="2">
    <citation type="submission" date="2011-08" db="EMBL/GenBank/DDBJ databases">
        <title>Genome sequence of Naumovozyma castellii.</title>
        <authorList>
            <person name="Gordon J.L."/>
            <person name="Armisen D."/>
            <person name="Proux-Wera E."/>
            <person name="OhEigeartaigh S.S."/>
            <person name="Byrne K.P."/>
            <person name="Wolfe K.H."/>
        </authorList>
    </citation>
    <scope>NUCLEOTIDE SEQUENCE</scope>
    <source>
        <strain>Type strain:CBS 4309</strain>
    </source>
</reference>
<name>G0VBN7_NAUCA</name>
<dbReference type="KEGG" id="ncs:NCAS_0B02790"/>
<dbReference type="Pfam" id="PF08622">
    <property type="entry name" value="Svf1"/>
    <property type="match status" value="1"/>
</dbReference>
<feature type="domain" description="Svf1-like N-terminal" evidence="4">
    <location>
        <begin position="70"/>
        <end position="262"/>
    </location>
</feature>
<gene>
    <name evidence="6" type="primary">NCAS0B02790</name>
    <name evidence="6" type="ordered locus">NCAS_0B02790</name>
</gene>
<dbReference type="eggNOG" id="ENOG502QQBB">
    <property type="taxonomic scope" value="Eukaryota"/>
</dbReference>
<evidence type="ECO:0000256" key="3">
    <source>
        <dbReference type="ARBA" id="ARBA00022490"/>
    </source>
</evidence>
<dbReference type="OrthoDB" id="2590239at2759"/>
<dbReference type="GeneID" id="96901923"/>
<dbReference type="FunCoup" id="G0VBN7">
    <property type="interactions" value="81"/>
</dbReference>
<evidence type="ECO:0000259" key="4">
    <source>
        <dbReference type="Pfam" id="PF08622"/>
    </source>
</evidence>
<proteinExistence type="inferred from homology"/>
<dbReference type="Proteomes" id="UP000001640">
    <property type="component" value="Chromosome 2"/>
</dbReference>
<dbReference type="InterPro" id="IPR033394">
    <property type="entry name" value="Svf1-like_C"/>
</dbReference>
<dbReference type="PANTHER" id="PTHR47107:SF1">
    <property type="entry name" value="CERAMIDE-BINDING PROTEIN SVF1-RELATED"/>
    <property type="match status" value="1"/>
</dbReference>
<evidence type="ECO:0000259" key="5">
    <source>
        <dbReference type="Pfam" id="PF17187"/>
    </source>
</evidence>
<feature type="domain" description="Svf1-like C-terminal" evidence="5">
    <location>
        <begin position="266"/>
        <end position="415"/>
    </location>
</feature>
<keyword evidence="7" id="KW-1185">Reference proteome</keyword>
<evidence type="ECO:0008006" key="8">
    <source>
        <dbReference type="Google" id="ProtNLM"/>
    </source>
</evidence>
<evidence type="ECO:0000256" key="1">
    <source>
        <dbReference type="ARBA" id="ARBA00004496"/>
    </source>
</evidence>
<dbReference type="OMA" id="CMEFTTT"/>